<sequence length="193" mass="21576">MAWEWLAPAGTVIGTLITAGLGGWIGSRHSGRIQQRQHAFDRETSVIERGRERADDAIAALRTLQHHSTTIARWHYVPPSLDSDDVTESRAAHERLGAAIEYLTVQTVRRQIELIYLVIGMSALVTRYGRTEFETTEMMIVSACAEGITVLGRYLRDEQADEPSQTVQALLNAYNRTRALFASPSPCTYPKFT</sequence>
<evidence type="ECO:0000313" key="2">
    <source>
        <dbReference type="EMBL" id="SMC98960.1"/>
    </source>
</evidence>
<keyword evidence="3" id="KW-1185">Reference proteome</keyword>
<dbReference type="Proteomes" id="UP000192674">
    <property type="component" value="Unassembled WGS sequence"/>
</dbReference>
<dbReference type="EMBL" id="FWXV01000002">
    <property type="protein sequence ID" value="SMC98960.1"/>
    <property type="molecule type" value="Genomic_DNA"/>
</dbReference>
<dbReference type="AlphaFoldDB" id="A0A1W2DN84"/>
<name>A0A1W2DN84_KIBAR</name>
<evidence type="ECO:0000256" key="1">
    <source>
        <dbReference type="SAM" id="Phobius"/>
    </source>
</evidence>
<organism evidence="2 3">
    <name type="scientific">Kibdelosporangium aridum</name>
    <dbReference type="NCBI Taxonomy" id="2030"/>
    <lineage>
        <taxon>Bacteria</taxon>
        <taxon>Bacillati</taxon>
        <taxon>Actinomycetota</taxon>
        <taxon>Actinomycetes</taxon>
        <taxon>Pseudonocardiales</taxon>
        <taxon>Pseudonocardiaceae</taxon>
        <taxon>Kibdelosporangium</taxon>
    </lineage>
</organism>
<keyword evidence="1" id="KW-1133">Transmembrane helix</keyword>
<keyword evidence="1" id="KW-0472">Membrane</keyword>
<keyword evidence="1" id="KW-0812">Transmembrane</keyword>
<gene>
    <name evidence="2" type="ORF">SAMN05661093_03616</name>
</gene>
<reference evidence="2 3" key="1">
    <citation type="submission" date="2017-04" db="EMBL/GenBank/DDBJ databases">
        <authorList>
            <person name="Afonso C.L."/>
            <person name="Miller P.J."/>
            <person name="Scott M.A."/>
            <person name="Spackman E."/>
            <person name="Goraichik I."/>
            <person name="Dimitrov K.M."/>
            <person name="Suarez D.L."/>
            <person name="Swayne D.E."/>
        </authorList>
    </citation>
    <scope>NUCLEOTIDE SEQUENCE [LARGE SCALE GENOMIC DNA]</scope>
    <source>
        <strain evidence="2 3">DSM 43828</strain>
    </source>
</reference>
<proteinExistence type="predicted"/>
<evidence type="ECO:0000313" key="3">
    <source>
        <dbReference type="Proteomes" id="UP000192674"/>
    </source>
</evidence>
<protein>
    <submittedName>
        <fullName evidence="2">Uncharacterized protein</fullName>
    </submittedName>
</protein>
<accession>A0A1W2DN84</accession>
<feature type="transmembrane region" description="Helical" evidence="1">
    <location>
        <begin position="6"/>
        <end position="26"/>
    </location>
</feature>
<dbReference type="OrthoDB" id="9988500at2"/>
<dbReference type="RefSeq" id="WP_143446379.1">
    <property type="nucleotide sequence ID" value="NZ_FWXV01000002.1"/>
</dbReference>